<evidence type="ECO:0000313" key="6">
    <source>
        <dbReference type="Proteomes" id="UP000199520"/>
    </source>
</evidence>
<dbReference type="EMBL" id="FOTS01000014">
    <property type="protein sequence ID" value="SFL70614.1"/>
    <property type="molecule type" value="Genomic_DNA"/>
</dbReference>
<dbReference type="InterPro" id="IPR011050">
    <property type="entry name" value="Pectin_lyase_fold/virulence"/>
</dbReference>
<evidence type="ECO:0000313" key="5">
    <source>
        <dbReference type="EMBL" id="SFL70614.1"/>
    </source>
</evidence>
<dbReference type="GO" id="GO:0030599">
    <property type="term" value="F:pectinesterase activity"/>
    <property type="evidence" value="ECO:0007669"/>
    <property type="project" value="InterPro"/>
</dbReference>
<sequence length="362" mass="40143">MEIRFSVSLMFSFFMIFFVGIGNVVMVQADSVHYNAIADSSYKGVDGMKVGGIKTYKSIGKALDDAPADGIKPYLIYIKIGRYYEKLKVEKPFITFLGENKDKTILTFDAASGTLSSNGTKYGTSGSGTIIVRAANFRAENITIENGFDFVANQNKESDDPTKVKDTQAVALKLEYQSDKAVFRNVKMTGYQDTLYVDAGRSYFIDCYISGHIDFIFGAGQAVFNNCTIVSRLGGYVTAPSTKEDEQYGILIMNSRLEKEGIEVADGSVNLGRPWHPGGRPGVNSEVAYINCYMDNHISAEGWSSMSGFRPEDSRFYEYGSNGPGARTSLTRQLLSEKDAQNFSFDHVLNGWNPEENKENFY</sequence>
<gene>
    <name evidence="5" type="ORF">SAMN04490355_101460</name>
</gene>
<dbReference type="PANTHER" id="PTHR31321:SF57">
    <property type="entry name" value="PECTINESTERASE 53-RELATED"/>
    <property type="match status" value="1"/>
</dbReference>
<evidence type="ECO:0000259" key="4">
    <source>
        <dbReference type="Pfam" id="PF01095"/>
    </source>
</evidence>
<comment type="similarity">
    <text evidence="1">Belongs to the pectinesterase family.</text>
</comment>
<protein>
    <submittedName>
        <fullName evidence="5">Pectinesterase</fullName>
    </submittedName>
</protein>
<keyword evidence="2" id="KW-0378">Hydrolase</keyword>
<dbReference type="SUPFAM" id="SSF51126">
    <property type="entry name" value="Pectin lyase-like"/>
    <property type="match status" value="1"/>
</dbReference>
<dbReference type="InterPro" id="IPR012334">
    <property type="entry name" value="Pectin_lyas_fold"/>
</dbReference>
<keyword evidence="3" id="KW-0063">Aspartyl esterase</keyword>
<accession>A0A1I4JVX2</accession>
<name>A0A1I4JVX2_9FIRM</name>
<feature type="domain" description="Pectinesterase catalytic" evidence="4">
    <location>
        <begin position="52"/>
        <end position="345"/>
    </location>
</feature>
<proteinExistence type="inferred from homology"/>
<evidence type="ECO:0000256" key="1">
    <source>
        <dbReference type="ARBA" id="ARBA00008891"/>
    </source>
</evidence>
<dbReference type="Proteomes" id="UP000199520">
    <property type="component" value="Unassembled WGS sequence"/>
</dbReference>
<dbReference type="GO" id="GO:0042545">
    <property type="term" value="P:cell wall modification"/>
    <property type="evidence" value="ECO:0007669"/>
    <property type="project" value="InterPro"/>
</dbReference>
<reference evidence="6" key="1">
    <citation type="submission" date="2016-10" db="EMBL/GenBank/DDBJ databases">
        <authorList>
            <person name="Varghese N."/>
            <person name="Submissions S."/>
        </authorList>
    </citation>
    <scope>NUCLEOTIDE SEQUENCE [LARGE SCALE GENOMIC DNA]</scope>
    <source>
        <strain evidence="6">DSM 13327</strain>
    </source>
</reference>
<dbReference type="PANTHER" id="PTHR31321">
    <property type="entry name" value="ACYL-COA THIOESTER HYDROLASE YBHC-RELATED"/>
    <property type="match status" value="1"/>
</dbReference>
<evidence type="ECO:0000256" key="3">
    <source>
        <dbReference type="ARBA" id="ARBA00023085"/>
    </source>
</evidence>
<dbReference type="Gene3D" id="2.160.20.10">
    <property type="entry name" value="Single-stranded right-handed beta-helix, Pectin lyase-like"/>
    <property type="match status" value="1"/>
</dbReference>
<keyword evidence="6" id="KW-1185">Reference proteome</keyword>
<dbReference type="STRING" id="1123291.SAMN04490355_101460"/>
<organism evidence="5 6">
    <name type="scientific">Pelosinus propionicus DSM 13327</name>
    <dbReference type="NCBI Taxonomy" id="1123291"/>
    <lineage>
        <taxon>Bacteria</taxon>
        <taxon>Bacillati</taxon>
        <taxon>Bacillota</taxon>
        <taxon>Negativicutes</taxon>
        <taxon>Selenomonadales</taxon>
        <taxon>Sporomusaceae</taxon>
        <taxon>Pelosinus</taxon>
    </lineage>
</organism>
<dbReference type="InterPro" id="IPR000070">
    <property type="entry name" value="Pectinesterase_cat"/>
</dbReference>
<dbReference type="Pfam" id="PF01095">
    <property type="entry name" value="Pectinesterase"/>
    <property type="match status" value="1"/>
</dbReference>
<evidence type="ECO:0000256" key="2">
    <source>
        <dbReference type="ARBA" id="ARBA00022801"/>
    </source>
</evidence>
<dbReference type="GO" id="GO:0009279">
    <property type="term" value="C:cell outer membrane"/>
    <property type="evidence" value="ECO:0007669"/>
    <property type="project" value="TreeGrafter"/>
</dbReference>
<dbReference type="AlphaFoldDB" id="A0A1I4JVX2"/>